<feature type="transmembrane region" description="Helical" evidence="4">
    <location>
        <begin position="302"/>
        <end position="319"/>
    </location>
</feature>
<accession>A0A2S5GL73</accession>
<proteinExistence type="predicted"/>
<evidence type="ECO:0000256" key="1">
    <source>
        <dbReference type="ARBA" id="ARBA00022692"/>
    </source>
</evidence>
<comment type="caution">
    <text evidence="5">The sequence shown here is derived from an EMBL/GenBank/DDBJ whole genome shotgun (WGS) entry which is preliminary data.</text>
</comment>
<dbReference type="AlphaFoldDB" id="A0A2S5GL73"/>
<dbReference type="OrthoDB" id="9781976at2"/>
<keyword evidence="2 4" id="KW-1133">Transmembrane helix</keyword>
<dbReference type="PANTHER" id="PTHR23521:SF3">
    <property type="entry name" value="MFS TRANSPORTER"/>
    <property type="match status" value="1"/>
</dbReference>
<sequence length="398" mass="41154">MLRYPLALIVVAELCGTSLWFSPNSAAASLSAEWALSTAQFGQLTGATQIGFILGTLVLAASGVADRYPASRLFAGACYLGAILNACFAWFASDFTEGLALRFAVGICLAGIYPLGMKMVIGWSQTAAGSTLGLLVGMLTLGTALPHAVRAGGGALSWHEVVLASSLLAIAGGALVQALGDGPYLPRAQASRVGWGMALTAFKGRQFRASALGYFGHMWELYAFWTLVPFFVHDLISTTEVAADASPALAPALSFSIIGIGALGSIIGGRLSQRVGSPIVAAASLGVSGLMCLAYPFARPFGMGLCIPILLLWGLTVVSDSPQFSAISARACPPELVGGALAIQNSIGFLITVFSITLVTHGFPMLGASVAWYLLPGPLLGLACFIPVMLRRKPAALP</sequence>
<feature type="transmembrane region" description="Helical" evidence="4">
    <location>
        <begin position="99"/>
        <end position="116"/>
    </location>
</feature>
<feature type="transmembrane region" description="Helical" evidence="4">
    <location>
        <begin position="161"/>
        <end position="179"/>
    </location>
</feature>
<name>A0A2S5GL73_9BURK</name>
<feature type="transmembrane region" description="Helical" evidence="4">
    <location>
        <begin position="211"/>
        <end position="228"/>
    </location>
</feature>
<feature type="transmembrane region" description="Helical" evidence="4">
    <location>
        <begin position="340"/>
        <end position="364"/>
    </location>
</feature>
<dbReference type="GO" id="GO:0005886">
    <property type="term" value="C:plasma membrane"/>
    <property type="evidence" value="ECO:0007669"/>
    <property type="project" value="TreeGrafter"/>
</dbReference>
<dbReference type="Pfam" id="PF07690">
    <property type="entry name" value="MFS_1"/>
    <property type="match status" value="1"/>
</dbReference>
<feature type="transmembrane region" description="Helical" evidence="4">
    <location>
        <begin position="279"/>
        <end position="296"/>
    </location>
</feature>
<organism evidence="5 6">
    <name type="scientific">Achromobacter spanius</name>
    <dbReference type="NCBI Taxonomy" id="217203"/>
    <lineage>
        <taxon>Bacteria</taxon>
        <taxon>Pseudomonadati</taxon>
        <taxon>Pseudomonadota</taxon>
        <taxon>Betaproteobacteria</taxon>
        <taxon>Burkholderiales</taxon>
        <taxon>Alcaligenaceae</taxon>
        <taxon>Achromobacter</taxon>
    </lineage>
</organism>
<dbReference type="SUPFAM" id="SSF103473">
    <property type="entry name" value="MFS general substrate transporter"/>
    <property type="match status" value="1"/>
</dbReference>
<evidence type="ECO:0000256" key="3">
    <source>
        <dbReference type="ARBA" id="ARBA00023136"/>
    </source>
</evidence>
<keyword evidence="1 4" id="KW-0812">Transmembrane</keyword>
<feature type="transmembrane region" description="Helical" evidence="4">
    <location>
        <begin position="41"/>
        <end position="61"/>
    </location>
</feature>
<dbReference type="Proteomes" id="UP000239990">
    <property type="component" value="Unassembled WGS sequence"/>
</dbReference>
<feature type="transmembrane region" description="Helical" evidence="4">
    <location>
        <begin position="73"/>
        <end position="93"/>
    </location>
</feature>
<evidence type="ECO:0000313" key="6">
    <source>
        <dbReference type="Proteomes" id="UP000239990"/>
    </source>
</evidence>
<evidence type="ECO:0000256" key="2">
    <source>
        <dbReference type="ARBA" id="ARBA00022989"/>
    </source>
</evidence>
<feature type="transmembrane region" description="Helical" evidence="4">
    <location>
        <begin position="248"/>
        <end position="267"/>
    </location>
</feature>
<dbReference type="EMBL" id="PREU01000014">
    <property type="protein sequence ID" value="PPA73631.1"/>
    <property type="molecule type" value="Genomic_DNA"/>
</dbReference>
<evidence type="ECO:0000313" key="5">
    <source>
        <dbReference type="EMBL" id="PPA73631.1"/>
    </source>
</evidence>
<dbReference type="GO" id="GO:0022857">
    <property type="term" value="F:transmembrane transporter activity"/>
    <property type="evidence" value="ECO:0007669"/>
    <property type="project" value="InterPro"/>
</dbReference>
<protein>
    <submittedName>
        <fullName evidence="5">MFS transporter</fullName>
    </submittedName>
</protein>
<dbReference type="PANTHER" id="PTHR23521">
    <property type="entry name" value="TRANSPORTER MFS SUPERFAMILY"/>
    <property type="match status" value="1"/>
</dbReference>
<evidence type="ECO:0000256" key="4">
    <source>
        <dbReference type="SAM" id="Phobius"/>
    </source>
</evidence>
<feature type="transmembrane region" description="Helical" evidence="4">
    <location>
        <begin position="128"/>
        <end position="149"/>
    </location>
</feature>
<reference evidence="5 6" key="1">
    <citation type="submission" date="2018-02" db="EMBL/GenBank/DDBJ databases">
        <title>Draft Genome of Achromobacter spanius stain 6.</title>
        <authorList>
            <person name="Gunasekera T.S."/>
            <person name="Radwan O."/>
            <person name="Ruiz O.N."/>
        </authorList>
    </citation>
    <scope>NUCLEOTIDE SEQUENCE [LARGE SCALE GENOMIC DNA]</scope>
    <source>
        <strain evidence="5 6">6</strain>
    </source>
</reference>
<dbReference type="InterPro" id="IPR036259">
    <property type="entry name" value="MFS_trans_sf"/>
</dbReference>
<dbReference type="InterPro" id="IPR011701">
    <property type="entry name" value="MFS"/>
</dbReference>
<dbReference type="Gene3D" id="1.20.1250.20">
    <property type="entry name" value="MFS general substrate transporter like domains"/>
    <property type="match status" value="2"/>
</dbReference>
<gene>
    <name evidence="5" type="ORF">C4E15_25020</name>
</gene>
<keyword evidence="3 4" id="KW-0472">Membrane</keyword>
<feature type="transmembrane region" description="Helical" evidence="4">
    <location>
        <begin position="370"/>
        <end position="390"/>
    </location>
</feature>